<name>A0A3S0V341_9PROT</name>
<dbReference type="Proteomes" id="UP000280346">
    <property type="component" value="Unassembled WGS sequence"/>
</dbReference>
<evidence type="ECO:0000313" key="2">
    <source>
        <dbReference type="Proteomes" id="UP000280346"/>
    </source>
</evidence>
<sequence length="96" mass="10798">MPMLDARLISGSAARNDERRDETYWLERLSQTKAVLVGKDTFPLEFAILLFNLDYADLRVCGCSMLIEILPAGLAALQSRRTFPEQAQRVASHFAP</sequence>
<dbReference type="RefSeq" id="WP_126994756.1">
    <property type="nucleotide sequence ID" value="NZ_CP173190.1"/>
</dbReference>
<dbReference type="AlphaFoldDB" id="A0A3S0V341"/>
<protein>
    <submittedName>
        <fullName evidence="1">Uncharacterized protein</fullName>
    </submittedName>
</protein>
<accession>A0A3S0V341</accession>
<evidence type="ECO:0000313" key="1">
    <source>
        <dbReference type="EMBL" id="RUQ74901.1"/>
    </source>
</evidence>
<dbReference type="EMBL" id="RZIJ01000002">
    <property type="protein sequence ID" value="RUQ74901.1"/>
    <property type="molecule type" value="Genomic_DNA"/>
</dbReference>
<keyword evidence="2" id="KW-1185">Reference proteome</keyword>
<organism evidence="1 2">
    <name type="scientific">Azospirillum doebereinerae</name>
    <dbReference type="NCBI Taxonomy" id="92933"/>
    <lineage>
        <taxon>Bacteria</taxon>
        <taxon>Pseudomonadati</taxon>
        <taxon>Pseudomonadota</taxon>
        <taxon>Alphaproteobacteria</taxon>
        <taxon>Rhodospirillales</taxon>
        <taxon>Azospirillaceae</taxon>
        <taxon>Azospirillum</taxon>
    </lineage>
</organism>
<gene>
    <name evidence="1" type="ORF">EJ913_03250</name>
</gene>
<proteinExistence type="predicted"/>
<comment type="caution">
    <text evidence="1">The sequence shown here is derived from an EMBL/GenBank/DDBJ whole genome shotgun (WGS) entry which is preliminary data.</text>
</comment>
<reference evidence="1 2" key="1">
    <citation type="submission" date="2018-12" db="EMBL/GenBank/DDBJ databases">
        <authorList>
            <person name="Yang Y."/>
        </authorList>
    </citation>
    <scope>NUCLEOTIDE SEQUENCE [LARGE SCALE GENOMIC DNA]</scope>
    <source>
        <strain evidence="1 2">GSF71</strain>
    </source>
</reference>